<keyword evidence="2" id="KW-0732">Signal</keyword>
<protein>
    <submittedName>
        <fullName evidence="3">Uncharacterized protein</fullName>
    </submittedName>
</protein>
<feature type="region of interest" description="Disordered" evidence="1">
    <location>
        <begin position="163"/>
        <end position="184"/>
    </location>
</feature>
<dbReference type="AlphaFoldDB" id="A0A1B5L107"/>
<feature type="chain" id="PRO_5008577628" evidence="2">
    <location>
        <begin position="22"/>
        <end position="184"/>
    </location>
</feature>
<dbReference type="EMBL" id="BBTG02000001">
    <property type="protein sequence ID" value="GAO17054.1"/>
    <property type="molecule type" value="Genomic_DNA"/>
</dbReference>
<evidence type="ECO:0000313" key="4">
    <source>
        <dbReference type="Proteomes" id="UP000054053"/>
    </source>
</evidence>
<gene>
    <name evidence="3" type="ORF">UVI_02003280</name>
</gene>
<organism evidence="3 4">
    <name type="scientific">Ustilaginoidea virens</name>
    <name type="common">Rice false smut fungus</name>
    <name type="synonym">Villosiclava virens</name>
    <dbReference type="NCBI Taxonomy" id="1159556"/>
    <lineage>
        <taxon>Eukaryota</taxon>
        <taxon>Fungi</taxon>
        <taxon>Dikarya</taxon>
        <taxon>Ascomycota</taxon>
        <taxon>Pezizomycotina</taxon>
        <taxon>Sordariomycetes</taxon>
        <taxon>Hypocreomycetidae</taxon>
        <taxon>Hypocreales</taxon>
        <taxon>Clavicipitaceae</taxon>
        <taxon>Ustilaginoidea</taxon>
    </lineage>
</organism>
<evidence type="ECO:0000256" key="1">
    <source>
        <dbReference type="SAM" id="MobiDB-lite"/>
    </source>
</evidence>
<comment type="caution">
    <text evidence="3">The sequence shown here is derived from an EMBL/GenBank/DDBJ whole genome shotgun (WGS) entry which is preliminary data.</text>
</comment>
<accession>A0A1B5L107</accession>
<name>A0A1B5L107_USTVR</name>
<evidence type="ECO:0000313" key="3">
    <source>
        <dbReference type="EMBL" id="GAO17054.1"/>
    </source>
</evidence>
<evidence type="ECO:0000256" key="2">
    <source>
        <dbReference type="SAM" id="SignalP"/>
    </source>
</evidence>
<proteinExistence type="predicted"/>
<sequence>MRLLRSILALAALLAAPLAEAVLTANVLRDTIQGNQLARFDLVMARIRINHLQYTADYLPGENTIRIHITSRAVAMHLLRPIIALAALLAPLVEALTADEVRNAIQSNQLARFNSLMARVEVHHLPWEAAHVAGATRNVIRVHVTRLDGTQYTRDFLVKAAVRSPNPQGDAQRPRKGKGRSYSS</sequence>
<feature type="compositionally biased region" description="Basic residues" evidence="1">
    <location>
        <begin position="174"/>
        <end position="184"/>
    </location>
</feature>
<dbReference type="Proteomes" id="UP000054053">
    <property type="component" value="Unassembled WGS sequence"/>
</dbReference>
<reference evidence="4" key="1">
    <citation type="journal article" date="2016" name="Genome Announc.">
        <title>Genome sequence of Ustilaginoidea virens IPU010, a rice pathogenic fungus causing false smut.</title>
        <authorList>
            <person name="Kumagai T."/>
            <person name="Ishii T."/>
            <person name="Terai G."/>
            <person name="Umemura M."/>
            <person name="Machida M."/>
            <person name="Asai K."/>
        </authorList>
    </citation>
    <scope>NUCLEOTIDE SEQUENCE [LARGE SCALE GENOMIC DNA]</scope>
    <source>
        <strain evidence="4">IPU010</strain>
    </source>
</reference>
<feature type="signal peptide" evidence="2">
    <location>
        <begin position="1"/>
        <end position="21"/>
    </location>
</feature>